<evidence type="ECO:0000256" key="8">
    <source>
        <dbReference type="ARBA" id="ARBA00022840"/>
    </source>
</evidence>
<dbReference type="SUPFAM" id="SSF75553">
    <property type="entry name" value="Smc hinge domain"/>
    <property type="match status" value="1"/>
</dbReference>
<evidence type="ECO:0000256" key="1">
    <source>
        <dbReference type="ARBA" id="ARBA00004123"/>
    </source>
</evidence>
<reference evidence="18" key="1">
    <citation type="journal article" date="2008" name="Nature">
        <title>The amphioxus genome and the evolution of the chordate karyotype.</title>
        <authorList>
            <consortium name="US DOE Joint Genome Institute (JGI-PGF)"/>
            <person name="Putnam N.H."/>
            <person name="Butts T."/>
            <person name="Ferrier D.E.K."/>
            <person name="Furlong R.F."/>
            <person name="Hellsten U."/>
            <person name="Kawashima T."/>
            <person name="Robinson-Rechavi M."/>
            <person name="Shoguchi E."/>
            <person name="Terry A."/>
            <person name="Yu J.-K."/>
            <person name="Benito-Gutierrez E.L."/>
            <person name="Dubchak I."/>
            <person name="Garcia-Fernandez J."/>
            <person name="Gibson-Brown J.J."/>
            <person name="Grigoriev I.V."/>
            <person name="Horton A.C."/>
            <person name="de Jong P.J."/>
            <person name="Jurka J."/>
            <person name="Kapitonov V.V."/>
            <person name="Kohara Y."/>
            <person name="Kuroki Y."/>
            <person name="Lindquist E."/>
            <person name="Lucas S."/>
            <person name="Osoegawa K."/>
            <person name="Pennacchio L.A."/>
            <person name="Salamov A.A."/>
            <person name="Satou Y."/>
            <person name="Sauka-Spengler T."/>
            <person name="Schmutz J."/>
            <person name="Shin-I T."/>
            <person name="Toyoda A."/>
            <person name="Bronner-Fraser M."/>
            <person name="Fujiyama A."/>
            <person name="Holland L.Z."/>
            <person name="Holland P.W.H."/>
            <person name="Satoh N."/>
            <person name="Rokhsar D.S."/>
        </authorList>
    </citation>
    <scope>NUCLEOTIDE SEQUENCE [LARGE SCALE GENOMIC DNA]</scope>
    <source>
        <strain evidence="18">S238N-H82</strain>
        <tissue evidence="18">Testes</tissue>
    </source>
</reference>
<dbReference type="Gene3D" id="1.10.287.1490">
    <property type="match status" value="1"/>
</dbReference>
<evidence type="ECO:0000256" key="14">
    <source>
        <dbReference type="PIRNR" id="PIRNR005719"/>
    </source>
</evidence>
<feature type="domain" description="SMC hinge" evidence="17">
    <location>
        <begin position="520"/>
        <end position="640"/>
    </location>
</feature>
<dbReference type="AlphaFoldDB" id="C3YT48"/>
<feature type="region of interest" description="Disordered" evidence="16">
    <location>
        <begin position="288"/>
        <end position="335"/>
    </location>
</feature>
<proteinExistence type="inferred from homology"/>
<evidence type="ECO:0000256" key="3">
    <source>
        <dbReference type="ARBA" id="ARBA00005231"/>
    </source>
</evidence>
<dbReference type="InterPro" id="IPR003395">
    <property type="entry name" value="RecF/RecN/SMC_N"/>
</dbReference>
<evidence type="ECO:0000259" key="17">
    <source>
        <dbReference type="SMART" id="SM00968"/>
    </source>
</evidence>
<evidence type="ECO:0000256" key="4">
    <source>
        <dbReference type="ARBA" id="ARBA00022454"/>
    </source>
</evidence>
<evidence type="ECO:0000313" key="18">
    <source>
        <dbReference type="EMBL" id="EEN56415.1"/>
    </source>
</evidence>
<keyword evidence="8" id="KW-0067">ATP-binding</keyword>
<sequence length="1229" mass="138585">MYIKEIVIDGFKSYAQRTVVSGFDPLFNAITGLNGSGKSNILDSICFLLGISNLSQVRAGSLQELVYKSGQAGVTKATVTITFDNTDKKQSPVGYESYDEITVSRQVVIGGRNKYLINGSNASNTRVQDLFHSVGLNINNPHFLIMQGRITKVLNMKPPEILSMIEEAAGTRMYESKKQSAQKTIEKKDAKLTEINTILEEEISPTLTRLKEERSNYLEYQKVLREIEHLSRLHVAYQFFCAEETQKRSAEELAEITDNIKQFQLRQQEIDQKIAKINEAVLELEKKRDEETGGQIQTLETRLSEEQKADAKAQSSLDNKKETLNSEKKKKKDITKSIDEDHAALKTKDKEVEKLAAAQQKLEQQAKEDSDAHTAAQKHFQAVSAGLSSNDEGEDATLAEQMMAAKNEISKVDTDTKQAQMKLKHAEEEVKKKRAELKKTEKSYEKDKTAYEAIQKNQEKLEAEMKKLGYEDGKEERLLEQKRGLQESVSNLQEKVETLKARFPNLDFEYRDPEKNWDRSRVKGLVAQLISVKDVKHAMALEVTAGNKLYNVVVDSEVTGKKILDKGQLKRRFTIIPLNKISGRVVSNDAVRQAQNLVGKDNANVALSLVGYEDEVKAAVSYVFGSTLVCDTLDNAKKVTFDKKVMTRSVTLDGDVFEPSGMLSGVLKVCGYFNVTLCVLHALTPGARQKTESILAKLNEYKSATEELQEKQQQLAAVEKELQGLKKVVDKYRGLKEQYDMKSHEAELLKTRLEQSTHHKQLEDIQGLEKTIEEGKEVLAGAKDRQKKAADKVKELEKKMKEAQQHREKELKEAEKNVGKAKEKAEKSSKQMREKGQELEAVKLEGEELKKEIAGYEEQMKAVDQAIAGYEEQVEELKKKAAETKKSVEAAQTELNKAREVLRECNKEINERNKETKELEKEKNEAQLKIQELEHKVNKHNKDSKDAAKTVEHMLNKYEWIASDRKFFNQPNTPYDFKANNPKEAGRRLQKLEETKDKLSKNVNMRAMNMLGKAEEKYNDLMKRKRIVENDKAKIQTVIQELDKKKNEALKKAWEQVNKDFGSIYSTLLPGTDAKLAPPEGQTVLQGLEVKVAFGDVWKESLSELSGGQRSLVALSLILAMLLFKPAPIYILDEVDAALDLSHTQNIGRMIKSHFKHSQFIVVSLKDGMFNNANVLYKTKFVDGVSTVTRYAQGNPTTRPIQAPSTGGGVLEDGRAKKKRRGAAAGANA</sequence>
<dbReference type="InterPro" id="IPR024704">
    <property type="entry name" value="SMC"/>
</dbReference>
<feature type="region of interest" description="Disordered" evidence="16">
    <location>
        <begin position="799"/>
        <end position="839"/>
    </location>
</feature>
<evidence type="ECO:0000256" key="13">
    <source>
        <dbReference type="ARBA" id="ARBA00058936"/>
    </source>
</evidence>
<dbReference type="eggNOG" id="KOG0933">
    <property type="taxonomic scope" value="Eukaryota"/>
</dbReference>
<dbReference type="FunFam" id="3.40.50.300:FF:000385">
    <property type="entry name" value="Structural maintenance of chromosomes 2"/>
    <property type="match status" value="1"/>
</dbReference>
<feature type="coiled-coil region" evidence="15">
    <location>
        <begin position="691"/>
        <end position="735"/>
    </location>
</feature>
<keyword evidence="9 15" id="KW-0175">Coiled coil</keyword>
<dbReference type="Gene3D" id="3.30.70.1620">
    <property type="match status" value="1"/>
</dbReference>
<evidence type="ECO:0000256" key="9">
    <source>
        <dbReference type="ARBA" id="ARBA00023054"/>
    </source>
</evidence>
<comment type="subcellular location">
    <subcellularLocation>
        <location evidence="2">Chromosome</location>
    </subcellularLocation>
    <subcellularLocation>
        <location evidence="1 14">Nucleus</location>
    </subcellularLocation>
</comment>
<dbReference type="GO" id="GO:0051301">
    <property type="term" value="P:cell division"/>
    <property type="evidence" value="ECO:0007669"/>
    <property type="project" value="UniProtKB-KW"/>
</dbReference>
<dbReference type="InterPro" id="IPR027417">
    <property type="entry name" value="P-loop_NTPase"/>
</dbReference>
<dbReference type="PANTHER" id="PTHR43977">
    <property type="entry name" value="STRUCTURAL MAINTENANCE OF CHROMOSOMES PROTEIN 3"/>
    <property type="match status" value="1"/>
</dbReference>
<dbReference type="GO" id="GO:0031981">
    <property type="term" value="C:nuclear lumen"/>
    <property type="evidence" value="ECO:0007669"/>
    <property type="project" value="UniProtKB-ARBA"/>
</dbReference>
<dbReference type="GO" id="GO:0098813">
    <property type="term" value="P:nuclear chromosome segregation"/>
    <property type="evidence" value="ECO:0007669"/>
    <property type="project" value="UniProtKB-ARBA"/>
</dbReference>
<keyword evidence="11 14" id="KW-0539">Nucleus</keyword>
<dbReference type="Pfam" id="PF06470">
    <property type="entry name" value="SMC_hinge"/>
    <property type="match status" value="1"/>
</dbReference>
<dbReference type="PIRSF" id="PIRSF005719">
    <property type="entry name" value="SMC"/>
    <property type="match status" value="1"/>
</dbReference>
<evidence type="ECO:0000256" key="11">
    <source>
        <dbReference type="ARBA" id="ARBA00023242"/>
    </source>
</evidence>
<evidence type="ECO:0000256" key="7">
    <source>
        <dbReference type="ARBA" id="ARBA00022776"/>
    </source>
</evidence>
<feature type="coiled-coil region" evidence="15">
    <location>
        <begin position="1004"/>
        <end position="1052"/>
    </location>
</feature>
<evidence type="ECO:0000256" key="16">
    <source>
        <dbReference type="SAM" id="MobiDB-lite"/>
    </source>
</evidence>
<evidence type="ECO:0000256" key="2">
    <source>
        <dbReference type="ARBA" id="ARBA00004286"/>
    </source>
</evidence>
<dbReference type="GO" id="GO:0005524">
    <property type="term" value="F:ATP binding"/>
    <property type="evidence" value="ECO:0007669"/>
    <property type="project" value="UniProtKB-KW"/>
</dbReference>
<keyword evidence="10" id="KW-0226">DNA condensation</keyword>
<protein>
    <recommendedName>
        <fullName evidence="14">Structural maintenance of chromosomes protein</fullName>
    </recommendedName>
</protein>
<dbReference type="CDD" id="cd03273">
    <property type="entry name" value="ABC_SMC2_euk"/>
    <property type="match status" value="1"/>
</dbReference>
<feature type="region of interest" description="Disordered" evidence="16">
    <location>
        <begin position="359"/>
        <end position="392"/>
    </location>
</feature>
<evidence type="ECO:0000256" key="6">
    <source>
        <dbReference type="ARBA" id="ARBA00022741"/>
    </source>
</evidence>
<feature type="coiled-coil region" evidence="15">
    <location>
        <begin position="409"/>
        <end position="502"/>
    </location>
</feature>
<dbReference type="FunFam" id="3.40.50.300:FF:000278">
    <property type="entry name" value="Structural maintenance of chromosomes 2"/>
    <property type="match status" value="1"/>
</dbReference>
<dbReference type="InterPro" id="IPR036277">
    <property type="entry name" value="SMC_hinge_sf"/>
</dbReference>
<comment type="function">
    <text evidence="13">Central component of the condensin complex, a complex required for conversion of interphase chromatin into mitotic-like condense chromosomes. The condensin complex probably introduces positive supercoils into relaxed DNA in the presence of type I topoisomerases and converts nicked DNA into positive knotted forms in the presence of type II topoisomerases.</text>
</comment>
<organism>
    <name type="scientific">Branchiostoma floridae</name>
    <name type="common">Florida lancelet</name>
    <name type="synonym">Amphioxus</name>
    <dbReference type="NCBI Taxonomy" id="7739"/>
    <lineage>
        <taxon>Eukaryota</taxon>
        <taxon>Metazoa</taxon>
        <taxon>Chordata</taxon>
        <taxon>Cephalochordata</taxon>
        <taxon>Leptocardii</taxon>
        <taxon>Amphioxiformes</taxon>
        <taxon>Branchiostomatidae</taxon>
        <taxon>Branchiostoma</taxon>
    </lineage>
</organism>
<evidence type="ECO:0000256" key="5">
    <source>
        <dbReference type="ARBA" id="ARBA00022618"/>
    </source>
</evidence>
<dbReference type="EMBL" id="GG666551">
    <property type="protein sequence ID" value="EEN56415.1"/>
    <property type="molecule type" value="Genomic_DNA"/>
</dbReference>
<gene>
    <name evidence="18" type="ORF">BRAFLDRAFT_129060</name>
</gene>
<dbReference type="STRING" id="7739.C3YT48"/>
<evidence type="ECO:0000256" key="10">
    <source>
        <dbReference type="ARBA" id="ARBA00023067"/>
    </source>
</evidence>
<dbReference type="GO" id="GO:0000793">
    <property type="term" value="C:condensed chromosome"/>
    <property type="evidence" value="ECO:0007669"/>
    <property type="project" value="UniProtKB-ARBA"/>
</dbReference>
<keyword evidence="5" id="KW-0132">Cell division</keyword>
<evidence type="ECO:0000256" key="15">
    <source>
        <dbReference type="SAM" id="Coils"/>
    </source>
</evidence>
<dbReference type="GO" id="GO:0016887">
    <property type="term" value="F:ATP hydrolysis activity"/>
    <property type="evidence" value="ECO:0007669"/>
    <property type="project" value="InterPro"/>
</dbReference>
<dbReference type="FunFam" id="1.20.1060.20:FF:000005">
    <property type="entry name" value="Structural maintenance of chromosomes 2"/>
    <property type="match status" value="1"/>
</dbReference>
<dbReference type="GO" id="GO:0000796">
    <property type="term" value="C:condensin complex"/>
    <property type="evidence" value="ECO:0007669"/>
    <property type="project" value="UniProtKB-ARBA"/>
</dbReference>
<evidence type="ECO:0000256" key="12">
    <source>
        <dbReference type="ARBA" id="ARBA00023306"/>
    </source>
</evidence>
<keyword evidence="7" id="KW-0498">Mitosis</keyword>
<keyword evidence="12" id="KW-0131">Cell cycle</keyword>
<dbReference type="InterPro" id="IPR027120">
    <property type="entry name" value="Smc2_ABC"/>
</dbReference>
<dbReference type="InterPro" id="IPR010935">
    <property type="entry name" value="SMC_hinge"/>
</dbReference>
<dbReference type="InParanoid" id="C3YT48"/>
<dbReference type="Gene3D" id="3.40.50.300">
    <property type="entry name" value="P-loop containing nucleotide triphosphate hydrolases"/>
    <property type="match status" value="2"/>
</dbReference>
<comment type="similarity">
    <text evidence="3">Belongs to the SMC family. SMC2 subfamily.</text>
</comment>
<feature type="compositionally biased region" description="Basic and acidic residues" evidence="16">
    <location>
        <begin position="318"/>
        <end position="327"/>
    </location>
</feature>
<dbReference type="GO" id="GO:0030261">
    <property type="term" value="P:chromosome condensation"/>
    <property type="evidence" value="ECO:0007669"/>
    <property type="project" value="UniProtKB-KW"/>
</dbReference>
<accession>C3YT48</accession>
<feature type="compositionally biased region" description="Polar residues" evidence="16">
    <location>
        <begin position="1193"/>
        <end position="1205"/>
    </location>
</feature>
<keyword evidence="4" id="KW-0158">Chromosome</keyword>
<dbReference type="FunCoup" id="C3YT48">
    <property type="interactions" value="564"/>
</dbReference>
<feature type="compositionally biased region" description="Basic and acidic residues" evidence="16">
    <location>
        <begin position="302"/>
        <end position="311"/>
    </location>
</feature>
<feature type="region of interest" description="Disordered" evidence="16">
    <location>
        <begin position="1193"/>
        <end position="1229"/>
    </location>
</feature>
<name>C3YT48_BRAFL</name>
<dbReference type="SUPFAM" id="SSF52540">
    <property type="entry name" value="P-loop containing nucleoside triphosphate hydrolases"/>
    <property type="match status" value="1"/>
</dbReference>
<dbReference type="SMART" id="SM00968">
    <property type="entry name" value="SMC_hinge"/>
    <property type="match status" value="1"/>
</dbReference>
<keyword evidence="6" id="KW-0547">Nucleotide-binding</keyword>
<dbReference type="Pfam" id="PF02463">
    <property type="entry name" value="SMC_N"/>
    <property type="match status" value="1"/>
</dbReference>
<dbReference type="GO" id="GO:0000280">
    <property type="term" value="P:nuclear division"/>
    <property type="evidence" value="ECO:0007669"/>
    <property type="project" value="UniProtKB-ARBA"/>
</dbReference>